<name>A0ABS5CDG0_9BACL</name>
<keyword evidence="5" id="KW-0862">Zinc</keyword>
<sequence length="264" mass="29849">MTIQYEVQVKQVASFGQVPGPEVFWMSAFDRWLPLITLMGVIRGGGKTILINSGPPLDFVPAMNASWLEFFKDERARMTVTEEQQTLNVLRAMGISPEEVDYVVVTPLQAYAIGNVDLFPNATICLSKRGWIDFHAPKHPDPRRDMAIPSRILTHLVVDAWREGRVRLLEDEETLLPGLHIWYAGTHHRSSMAVNVQTHAGTVIFSDCMFYYDNVEKNHPLGILENLEECHDAYARIRKEAAVIVPLYDPAVLERHPDGCVSRA</sequence>
<evidence type="ECO:0000313" key="7">
    <source>
        <dbReference type="Proteomes" id="UP000673394"/>
    </source>
</evidence>
<dbReference type="Proteomes" id="UP000673394">
    <property type="component" value="Unassembled WGS sequence"/>
</dbReference>
<evidence type="ECO:0000256" key="2">
    <source>
        <dbReference type="ARBA" id="ARBA00007749"/>
    </source>
</evidence>
<comment type="similarity">
    <text evidence="2">Belongs to the metallo-beta-lactamase superfamily.</text>
</comment>
<dbReference type="SUPFAM" id="SSF56281">
    <property type="entry name" value="Metallo-hydrolase/oxidoreductase"/>
    <property type="match status" value="1"/>
</dbReference>
<reference evidence="6 7" key="1">
    <citation type="submission" date="2021-04" db="EMBL/GenBank/DDBJ databases">
        <title>Paenibacillus sp. DLE-14 whole genome sequence.</title>
        <authorList>
            <person name="Ham Y.J."/>
        </authorList>
    </citation>
    <scope>NUCLEOTIDE SEQUENCE [LARGE SCALE GENOMIC DNA]</scope>
    <source>
        <strain evidence="6 7">DLE-14</strain>
    </source>
</reference>
<evidence type="ECO:0008006" key="8">
    <source>
        <dbReference type="Google" id="ProtNLM"/>
    </source>
</evidence>
<accession>A0ABS5CDG0</accession>
<organism evidence="6 7">
    <name type="scientific">Paenibacillus lignilyticus</name>
    <dbReference type="NCBI Taxonomy" id="1172615"/>
    <lineage>
        <taxon>Bacteria</taxon>
        <taxon>Bacillati</taxon>
        <taxon>Bacillota</taxon>
        <taxon>Bacilli</taxon>
        <taxon>Bacillales</taxon>
        <taxon>Paenibacillaceae</taxon>
        <taxon>Paenibacillus</taxon>
    </lineage>
</organism>
<keyword evidence="4" id="KW-0378">Hydrolase</keyword>
<evidence type="ECO:0000256" key="3">
    <source>
        <dbReference type="ARBA" id="ARBA00022723"/>
    </source>
</evidence>
<proteinExistence type="inferred from homology"/>
<comment type="caution">
    <text evidence="6">The sequence shown here is derived from an EMBL/GenBank/DDBJ whole genome shotgun (WGS) entry which is preliminary data.</text>
</comment>
<keyword evidence="7" id="KW-1185">Reference proteome</keyword>
<keyword evidence="3" id="KW-0479">Metal-binding</keyword>
<evidence type="ECO:0000256" key="5">
    <source>
        <dbReference type="ARBA" id="ARBA00022833"/>
    </source>
</evidence>
<dbReference type="Gene3D" id="3.60.15.10">
    <property type="entry name" value="Ribonuclease Z/Hydroxyacylglutathione hydrolase-like"/>
    <property type="match status" value="1"/>
</dbReference>
<dbReference type="PANTHER" id="PTHR42978">
    <property type="entry name" value="QUORUM-QUENCHING LACTONASE YTNP-RELATED-RELATED"/>
    <property type="match status" value="1"/>
</dbReference>
<protein>
    <recommendedName>
        <fullName evidence="8">MBL fold metallo-hydrolase</fullName>
    </recommendedName>
</protein>
<evidence type="ECO:0000256" key="1">
    <source>
        <dbReference type="ARBA" id="ARBA00001947"/>
    </source>
</evidence>
<dbReference type="PANTHER" id="PTHR42978:SF2">
    <property type="entry name" value="102 KBASES UNSTABLE REGION: FROM 1 TO 119443"/>
    <property type="match status" value="1"/>
</dbReference>
<dbReference type="InterPro" id="IPR051013">
    <property type="entry name" value="MBL_superfamily_lactonases"/>
</dbReference>
<dbReference type="RefSeq" id="WP_210658974.1">
    <property type="nucleotide sequence ID" value="NZ_JAGKSP010000005.1"/>
</dbReference>
<dbReference type="InterPro" id="IPR036866">
    <property type="entry name" value="RibonucZ/Hydroxyglut_hydro"/>
</dbReference>
<gene>
    <name evidence="6" type="ORF">I8J30_15035</name>
</gene>
<evidence type="ECO:0000256" key="4">
    <source>
        <dbReference type="ARBA" id="ARBA00022801"/>
    </source>
</evidence>
<comment type="cofactor">
    <cofactor evidence="1">
        <name>Zn(2+)</name>
        <dbReference type="ChEBI" id="CHEBI:29105"/>
    </cofactor>
</comment>
<evidence type="ECO:0000313" key="6">
    <source>
        <dbReference type="EMBL" id="MBP3964030.1"/>
    </source>
</evidence>
<dbReference type="EMBL" id="JAGKSP010000005">
    <property type="protein sequence ID" value="MBP3964030.1"/>
    <property type="molecule type" value="Genomic_DNA"/>
</dbReference>